<dbReference type="PANTHER" id="PTHR43199:SF1">
    <property type="entry name" value="GLUTATHIONE HYDROLASE PROENZYME"/>
    <property type="match status" value="1"/>
</dbReference>
<sequence>MSQRHGAIAAGHPLTVEAGAEVLAEGGNAFDAAIAALWMACVCEPVLASPGGGGFLTALSADRPAGGQSRVFDFFPATPAARRREDEIEFAEIEVDFGTARQAFHVGAGASAVPGFVPGLFAVHEALGSVPMRRLAEPAINAARTGVEIRPLQAYLLQVVEPICRWTAGAEALFTLDGKLPQAGAVMRNGDLGEAIDAIAREGPRIATEGEIAAAMASVSTDHGGHLSAQDLRSYAVELRAPIPITAGGYEVRLNPPPALGGALVAAMLARLDSGAAEDHIGRARAVDEVDRFWREAPTDPGRLLGGAAPRPAQATSRGTTHVSVIDRQGNAAAATVSNGEGNGRPVPGCGFMLNNILGEDDLNPDGFHRWRTATRLGSMMAPCVAVHRDGAVVALGSGGSNRIRTAILQVIANRCLAGMPIAEAIEAPRLHVERGRLDFEDLFPGGVREALTAAFPDHLAWPERNLYFGGVHAAERNARGGFEAAGDPRRGGASRIA</sequence>
<evidence type="ECO:0000256" key="3">
    <source>
        <dbReference type="ARBA" id="ARBA00022801"/>
    </source>
</evidence>
<dbReference type="RefSeq" id="WP_340332734.1">
    <property type="nucleotide sequence ID" value="NZ_JAZHOF010000017.1"/>
</dbReference>
<reference evidence="5 6" key="1">
    <citation type="submission" date="2024-02" db="EMBL/GenBank/DDBJ databases">
        <title>Genome analysis and characterization of Microbaculum marinisediminis sp. nov., isolated from marine sediment.</title>
        <authorList>
            <person name="Du Z.-J."/>
            <person name="Ye Y.-Q."/>
            <person name="Zhang Z.-R."/>
            <person name="Yuan S.-M."/>
            <person name="Zhang X.-Y."/>
        </authorList>
    </citation>
    <scope>NUCLEOTIDE SEQUENCE [LARGE SCALE GENOMIC DNA]</scope>
    <source>
        <strain evidence="5 6">SDUM1044001</strain>
    </source>
</reference>
<dbReference type="SUPFAM" id="SSF56235">
    <property type="entry name" value="N-terminal nucleophile aminohydrolases (Ntn hydrolases)"/>
    <property type="match status" value="1"/>
</dbReference>
<comment type="similarity">
    <text evidence="1">Belongs to the gamma-glutamyltransferase family.</text>
</comment>
<evidence type="ECO:0000256" key="2">
    <source>
        <dbReference type="ARBA" id="ARBA00022679"/>
    </source>
</evidence>
<dbReference type="PRINTS" id="PR01210">
    <property type="entry name" value="GGTRANSPTASE"/>
</dbReference>
<gene>
    <name evidence="5" type="ORF">V3328_26420</name>
</gene>
<evidence type="ECO:0000256" key="4">
    <source>
        <dbReference type="ARBA" id="ARBA00023145"/>
    </source>
</evidence>
<keyword evidence="4" id="KW-0865">Zymogen</keyword>
<dbReference type="GO" id="GO:0103068">
    <property type="term" value="F:leukotriene C4 gamma-glutamyl transferase activity"/>
    <property type="evidence" value="ECO:0007669"/>
    <property type="project" value="UniProtKB-EC"/>
</dbReference>
<dbReference type="EC" id="2.3.2.2" evidence="5"/>
<keyword evidence="5" id="KW-0012">Acyltransferase</keyword>
<evidence type="ECO:0000313" key="5">
    <source>
        <dbReference type="EMBL" id="MEJ8575037.1"/>
    </source>
</evidence>
<comment type="caution">
    <text evidence="5">The sequence shown here is derived from an EMBL/GenBank/DDBJ whole genome shotgun (WGS) entry which is preliminary data.</text>
</comment>
<dbReference type="Gene3D" id="3.60.20.40">
    <property type="match status" value="1"/>
</dbReference>
<dbReference type="PANTHER" id="PTHR43199">
    <property type="entry name" value="GLUTATHIONE HYDROLASE"/>
    <property type="match status" value="1"/>
</dbReference>
<name>A0AAW9RMS0_9HYPH</name>
<dbReference type="InterPro" id="IPR029055">
    <property type="entry name" value="Ntn_hydrolases_N"/>
</dbReference>
<keyword evidence="3" id="KW-0378">Hydrolase</keyword>
<protein>
    <submittedName>
        <fullName evidence="5">Gamma-glutamyltransferase</fullName>
        <ecNumber evidence="5">2.3.2.2</ecNumber>
    </submittedName>
</protein>
<accession>A0AAW9RMS0</accession>
<dbReference type="EMBL" id="JAZHOF010000017">
    <property type="protein sequence ID" value="MEJ8575037.1"/>
    <property type="molecule type" value="Genomic_DNA"/>
</dbReference>
<dbReference type="GO" id="GO:0016787">
    <property type="term" value="F:hydrolase activity"/>
    <property type="evidence" value="ECO:0007669"/>
    <property type="project" value="UniProtKB-KW"/>
</dbReference>
<keyword evidence="2 5" id="KW-0808">Transferase</keyword>
<proteinExistence type="inferred from homology"/>
<dbReference type="AlphaFoldDB" id="A0AAW9RMS0"/>
<evidence type="ECO:0000256" key="1">
    <source>
        <dbReference type="ARBA" id="ARBA00009381"/>
    </source>
</evidence>
<evidence type="ECO:0000313" key="6">
    <source>
        <dbReference type="Proteomes" id="UP001378188"/>
    </source>
</evidence>
<dbReference type="Proteomes" id="UP001378188">
    <property type="component" value="Unassembled WGS sequence"/>
</dbReference>
<keyword evidence="6" id="KW-1185">Reference proteome</keyword>
<dbReference type="InterPro" id="IPR051792">
    <property type="entry name" value="GGT_bact"/>
</dbReference>
<organism evidence="5 6">
    <name type="scientific">Microbaculum marinum</name>
    <dbReference type="NCBI Taxonomy" id="1764581"/>
    <lineage>
        <taxon>Bacteria</taxon>
        <taxon>Pseudomonadati</taxon>
        <taxon>Pseudomonadota</taxon>
        <taxon>Alphaproteobacteria</taxon>
        <taxon>Hyphomicrobiales</taxon>
        <taxon>Tepidamorphaceae</taxon>
        <taxon>Microbaculum</taxon>
    </lineage>
</organism>
<dbReference type="Pfam" id="PF01019">
    <property type="entry name" value="G_glu_transpept"/>
    <property type="match status" value="2"/>
</dbReference>
<dbReference type="InterPro" id="IPR043137">
    <property type="entry name" value="GGT_ssub_C"/>
</dbReference>